<dbReference type="RefSeq" id="WP_012856591.1">
    <property type="nucleotide sequence ID" value="NC_013512.1"/>
</dbReference>
<accession>D1B157</accession>
<evidence type="ECO:0000313" key="1">
    <source>
        <dbReference type="EMBL" id="ACZ11827.1"/>
    </source>
</evidence>
<dbReference type="KEGG" id="sdl:Sdel_0796"/>
<reference evidence="2" key="1">
    <citation type="submission" date="2009-11" db="EMBL/GenBank/DDBJ databases">
        <title>The complete genome of Sulfurospirillum deleyianum DSM 6946.</title>
        <authorList>
            <consortium name="US DOE Joint Genome Institute (JGI-PGF)"/>
            <person name="Lucas S."/>
            <person name="Copeland A."/>
            <person name="Lapidus A."/>
            <person name="Glavina del Rio T."/>
            <person name="Dalin E."/>
            <person name="Tice H."/>
            <person name="Bruce D."/>
            <person name="Goodwin L."/>
            <person name="Pitluck S."/>
            <person name="Kyrpides N."/>
            <person name="Mavromatis K."/>
            <person name="Ivanova N."/>
            <person name="Ovchinnikova G."/>
            <person name="Munk A.C."/>
            <person name="Lu M."/>
            <person name="Brettin T."/>
            <person name="Detter J.C."/>
            <person name="Han C."/>
            <person name="Tapia R."/>
            <person name="Larimer F."/>
            <person name="Land M."/>
            <person name="Hauser L."/>
            <person name="Markowitz V."/>
            <person name="Cheng J.F."/>
            <person name="Hugenholtz P."/>
            <person name="Woyke T."/>
            <person name="Wu D."/>
            <person name="Aumann P."/>
            <person name="Schneider S."/>
            <person name="Lang E."/>
            <person name="Spring S."/>
            <person name="Klenk H.P."/>
            <person name="Eisen J.A."/>
        </authorList>
    </citation>
    <scope>NUCLEOTIDE SEQUENCE [LARGE SCALE GENOMIC DNA]</scope>
    <source>
        <strain evidence="2">ATCC 51133 / DSM 6946 / 5175</strain>
    </source>
</reference>
<reference evidence="1 2" key="2">
    <citation type="journal article" date="2010" name="Stand. Genomic Sci.">
        <title>Complete genome sequence of Sulfurospirillum deleyianum type strain (5175).</title>
        <authorList>
            <person name="Sikorski J."/>
            <person name="Lapidus A."/>
            <person name="Copeland A."/>
            <person name="Glavina Del Rio T."/>
            <person name="Nolan M."/>
            <person name="Lucas S."/>
            <person name="Chen F."/>
            <person name="Tice H."/>
            <person name="Cheng J.F."/>
            <person name="Saunders E."/>
            <person name="Bruce D."/>
            <person name="Goodwin L."/>
            <person name="Pitluck S."/>
            <person name="Ovchinnikova G."/>
            <person name="Pati A."/>
            <person name="Ivanova N."/>
            <person name="Mavromatis K."/>
            <person name="Chen A."/>
            <person name="Palaniappan K."/>
            <person name="Chain P."/>
            <person name="Land M."/>
            <person name="Hauser L."/>
            <person name="Chang Y.J."/>
            <person name="Jeffries C.D."/>
            <person name="Brettin T."/>
            <person name="Detter J.C."/>
            <person name="Han C."/>
            <person name="Rohde M."/>
            <person name="Lang E."/>
            <person name="Spring S."/>
            <person name="Goker M."/>
            <person name="Bristow J."/>
            <person name="Eisen J.A."/>
            <person name="Markowitz V."/>
            <person name="Hugenholtz P."/>
            <person name="Kyrpides N.C."/>
            <person name="Klenk H.P."/>
        </authorList>
    </citation>
    <scope>NUCLEOTIDE SEQUENCE [LARGE SCALE GENOMIC DNA]</scope>
    <source>
        <strain evidence="2">ATCC 51133 / DSM 6946 / 5175</strain>
    </source>
</reference>
<evidence type="ECO:0000313" key="2">
    <source>
        <dbReference type="Proteomes" id="UP000002222"/>
    </source>
</evidence>
<keyword evidence="2" id="KW-1185">Reference proteome</keyword>
<name>D1B157_SULD5</name>
<gene>
    <name evidence="1" type="ordered locus">Sdel_0796</name>
</gene>
<dbReference type="HOGENOM" id="CLU_3174024_0_0_7"/>
<proteinExistence type="predicted"/>
<organism evidence="1 2">
    <name type="scientific">Sulfurospirillum deleyianum (strain ATCC 51133 / DSM 6946 / 5175)</name>
    <dbReference type="NCBI Taxonomy" id="525898"/>
    <lineage>
        <taxon>Bacteria</taxon>
        <taxon>Pseudomonadati</taxon>
        <taxon>Campylobacterota</taxon>
        <taxon>Epsilonproteobacteria</taxon>
        <taxon>Campylobacterales</taxon>
        <taxon>Sulfurospirillaceae</taxon>
        <taxon>Sulfurospirillum</taxon>
    </lineage>
</organism>
<dbReference type="EMBL" id="CP001816">
    <property type="protein sequence ID" value="ACZ11827.1"/>
    <property type="molecule type" value="Genomic_DNA"/>
</dbReference>
<dbReference type="AlphaFoldDB" id="D1B157"/>
<dbReference type="Proteomes" id="UP000002222">
    <property type="component" value="Chromosome"/>
</dbReference>
<sequence>MALSIGTIKEIKGLVIAKGMQGEERVLKVGDTLFLRIRYVPLEQTRK</sequence>
<protein>
    <submittedName>
        <fullName evidence="1">Uncharacterized protein</fullName>
    </submittedName>
</protein>
<dbReference type="STRING" id="525898.Sdel_0796"/>